<dbReference type="Pfam" id="PF20730">
    <property type="entry name" value="YetF_N"/>
    <property type="match status" value="1"/>
</dbReference>
<evidence type="ECO:0000313" key="5">
    <source>
        <dbReference type="Proteomes" id="UP000730618"/>
    </source>
</evidence>
<evidence type="ECO:0000313" key="4">
    <source>
        <dbReference type="EMBL" id="CAG7613686.1"/>
    </source>
</evidence>
<feature type="domain" description="YetF-like N-terminal transmembrane" evidence="3">
    <location>
        <begin position="5"/>
        <end position="78"/>
    </location>
</feature>
<evidence type="ECO:0000259" key="2">
    <source>
        <dbReference type="Pfam" id="PF04239"/>
    </source>
</evidence>
<dbReference type="InterPro" id="IPR007353">
    <property type="entry name" value="DUF421"/>
</dbReference>
<keyword evidence="1" id="KW-1133">Transmembrane helix</keyword>
<feature type="transmembrane region" description="Helical" evidence="1">
    <location>
        <begin position="62"/>
        <end position="80"/>
    </location>
</feature>
<evidence type="ECO:0000256" key="1">
    <source>
        <dbReference type="SAM" id="Phobius"/>
    </source>
</evidence>
<name>A0ABM8V9K3_9BACL</name>
<keyword evidence="1" id="KW-0812">Transmembrane</keyword>
<dbReference type="PANTHER" id="PTHR34582">
    <property type="entry name" value="UPF0702 TRANSMEMBRANE PROTEIN YCAP"/>
    <property type="match status" value="1"/>
</dbReference>
<dbReference type="RefSeq" id="WP_218096409.1">
    <property type="nucleotide sequence ID" value="NZ_CAJVCE010000001.1"/>
</dbReference>
<reference evidence="4 5" key="1">
    <citation type="submission" date="2021-06" db="EMBL/GenBank/DDBJ databases">
        <authorList>
            <person name="Criscuolo A."/>
        </authorList>
    </citation>
    <scope>NUCLEOTIDE SEQUENCE [LARGE SCALE GENOMIC DNA]</scope>
    <source>
        <strain evidence="5">CIP 111802</strain>
    </source>
</reference>
<evidence type="ECO:0008006" key="6">
    <source>
        <dbReference type="Google" id="ProtNLM"/>
    </source>
</evidence>
<comment type="caution">
    <text evidence="4">The sequence shown here is derived from an EMBL/GenBank/DDBJ whole genome shotgun (WGS) entry which is preliminary data.</text>
</comment>
<evidence type="ECO:0000259" key="3">
    <source>
        <dbReference type="Pfam" id="PF20730"/>
    </source>
</evidence>
<gene>
    <name evidence="4" type="ORF">PAECIP111802_00003</name>
</gene>
<dbReference type="InterPro" id="IPR048454">
    <property type="entry name" value="YetF_N"/>
</dbReference>
<dbReference type="Pfam" id="PF04239">
    <property type="entry name" value="DUF421"/>
    <property type="match status" value="1"/>
</dbReference>
<keyword evidence="5" id="KW-1185">Reference proteome</keyword>
<protein>
    <recommendedName>
        <fullName evidence="6">DUF421 domain-containing protein</fullName>
    </recommendedName>
</protein>
<dbReference type="Proteomes" id="UP000730618">
    <property type="component" value="Unassembled WGS sequence"/>
</dbReference>
<organism evidence="4 5">
    <name type="scientific">Paenibacillus allorhizosphaerae</name>
    <dbReference type="NCBI Taxonomy" id="2849866"/>
    <lineage>
        <taxon>Bacteria</taxon>
        <taxon>Bacillati</taxon>
        <taxon>Bacillota</taxon>
        <taxon>Bacilli</taxon>
        <taxon>Bacillales</taxon>
        <taxon>Paenibacillaceae</taxon>
        <taxon>Paenibacillus</taxon>
    </lineage>
</organism>
<dbReference type="PANTHER" id="PTHR34582:SF7">
    <property type="entry name" value="UPF0702 TRANSMEMBRANE PROTEIN YDFS"/>
    <property type="match status" value="1"/>
</dbReference>
<feature type="domain" description="YetF C-terminal" evidence="2">
    <location>
        <begin position="81"/>
        <end position="213"/>
    </location>
</feature>
<accession>A0ABM8V9K3</accession>
<feature type="transmembrane region" description="Helical" evidence="1">
    <location>
        <begin position="6"/>
        <end position="25"/>
    </location>
</feature>
<proteinExistence type="predicted"/>
<dbReference type="EMBL" id="CAJVCE010000001">
    <property type="protein sequence ID" value="CAG7613686.1"/>
    <property type="molecule type" value="Genomic_DNA"/>
</dbReference>
<sequence length="228" mass="25505">MGYPEVTFRIICSFIVLLVLARIMGKTEIGKLNVFTFITAITIGNITASVTTEQNLDIDKGLFAVFGWAVLTIVMGYISLKSKAARRLITGEPAIVIRQGKLMEEELKKARLDLDTLQGMLRQQNVFSLKDVEYAIFEINGDLSVMKKQDKKTCSNTTYKKTLIFPTSTGVISDGRINEDSLAKMSLDVKWLEQQLKKAGVNSVSDVFYAEVQTDATLYIDYKADHLI</sequence>
<keyword evidence="1" id="KW-0472">Membrane</keyword>
<feature type="transmembrane region" description="Helical" evidence="1">
    <location>
        <begin position="32"/>
        <end position="50"/>
    </location>
</feature>